<dbReference type="KEGG" id="cpc:Cpar_0913"/>
<name>B3QN22_CHLP8</name>
<evidence type="ECO:0000313" key="5">
    <source>
        <dbReference type="EMBL" id="ACF11325.1"/>
    </source>
</evidence>
<organism evidence="5 6">
    <name type="scientific">Chlorobaculum parvum (strain DSM 263 / NCIMB 8327)</name>
    <name type="common">Chlorobium vibrioforme subsp. thiosulfatophilum</name>
    <dbReference type="NCBI Taxonomy" id="517417"/>
    <lineage>
        <taxon>Bacteria</taxon>
        <taxon>Pseudomonadati</taxon>
        <taxon>Chlorobiota</taxon>
        <taxon>Chlorobiia</taxon>
        <taxon>Chlorobiales</taxon>
        <taxon>Chlorobiaceae</taxon>
        <taxon>Chlorobaculum</taxon>
    </lineage>
</organism>
<dbReference type="SUPFAM" id="SSF69593">
    <property type="entry name" value="Glycerol-3-phosphate (1)-acyltransferase"/>
    <property type="match status" value="1"/>
</dbReference>
<dbReference type="EMBL" id="CP001099">
    <property type="protein sequence ID" value="ACF11325.1"/>
    <property type="molecule type" value="Genomic_DNA"/>
</dbReference>
<reference evidence="5" key="1">
    <citation type="submission" date="2008-06" db="EMBL/GenBank/DDBJ databases">
        <title>Complete sequence of Chlorobaculum parvum NCIB 8327.</title>
        <authorList>
            <consortium name="US DOE Joint Genome Institute"/>
            <person name="Lucas S."/>
            <person name="Copeland A."/>
            <person name="Lapidus A."/>
            <person name="Glavina del Rio T."/>
            <person name="Dalin E."/>
            <person name="Tice H."/>
            <person name="Bruce D."/>
            <person name="Goodwin L."/>
            <person name="Pitluck S."/>
            <person name="Schmutz J."/>
            <person name="Larimer F."/>
            <person name="Land M."/>
            <person name="Hauser L."/>
            <person name="Kyrpides N."/>
            <person name="Mikhailova N."/>
            <person name="Zhao F."/>
            <person name="Li T."/>
            <person name="Liu Z."/>
            <person name="Overmann J."/>
            <person name="Bryant D.A."/>
            <person name="Richardson P."/>
        </authorList>
    </citation>
    <scope>NUCLEOTIDE SEQUENCE [LARGE SCALE GENOMIC DNA]</scope>
    <source>
        <strain evidence="5">NCIB 8327</strain>
    </source>
</reference>
<comment type="pathway">
    <text evidence="1">Lipid metabolism.</text>
</comment>
<gene>
    <name evidence="5" type="ordered locus">Cpar_0913</name>
</gene>
<dbReference type="eggNOG" id="COG0204">
    <property type="taxonomic scope" value="Bacteria"/>
</dbReference>
<dbReference type="InterPro" id="IPR002123">
    <property type="entry name" value="Plipid/glycerol_acylTrfase"/>
</dbReference>
<dbReference type="PANTHER" id="PTHR10434:SF11">
    <property type="entry name" value="1-ACYL-SN-GLYCEROL-3-PHOSPHATE ACYLTRANSFERASE"/>
    <property type="match status" value="1"/>
</dbReference>
<dbReference type="Proteomes" id="UP000008811">
    <property type="component" value="Chromosome"/>
</dbReference>
<dbReference type="HOGENOM" id="CLU_1025629_0_0_10"/>
<dbReference type="GO" id="GO:0006654">
    <property type="term" value="P:phosphatidic acid biosynthetic process"/>
    <property type="evidence" value="ECO:0007669"/>
    <property type="project" value="TreeGrafter"/>
</dbReference>
<evidence type="ECO:0000259" key="4">
    <source>
        <dbReference type="SMART" id="SM00563"/>
    </source>
</evidence>
<dbReference type="Pfam" id="PF01553">
    <property type="entry name" value="Acyltransferase"/>
    <property type="match status" value="1"/>
</dbReference>
<keyword evidence="3 5" id="KW-0012">Acyltransferase</keyword>
<dbReference type="STRING" id="517417.Cpar_0913"/>
<evidence type="ECO:0000256" key="1">
    <source>
        <dbReference type="ARBA" id="ARBA00005189"/>
    </source>
</evidence>
<dbReference type="SMART" id="SM00563">
    <property type="entry name" value="PlsC"/>
    <property type="match status" value="1"/>
</dbReference>
<accession>B3QN22</accession>
<feature type="domain" description="Phospholipid/glycerol acyltransferase" evidence="4">
    <location>
        <begin position="50"/>
        <end position="181"/>
    </location>
</feature>
<dbReference type="AlphaFoldDB" id="B3QN22"/>
<keyword evidence="2" id="KW-0808">Transferase</keyword>
<dbReference type="RefSeq" id="WP_012502158.1">
    <property type="nucleotide sequence ID" value="NC_011027.1"/>
</dbReference>
<evidence type="ECO:0000256" key="2">
    <source>
        <dbReference type="ARBA" id="ARBA00022679"/>
    </source>
</evidence>
<dbReference type="GO" id="GO:0003841">
    <property type="term" value="F:1-acylglycerol-3-phosphate O-acyltransferase activity"/>
    <property type="evidence" value="ECO:0007669"/>
    <property type="project" value="TreeGrafter"/>
</dbReference>
<evidence type="ECO:0000256" key="3">
    <source>
        <dbReference type="ARBA" id="ARBA00023315"/>
    </source>
</evidence>
<sequence length="271" mass="30168">MNRLLELFRTPLPHLTAGKALLLRMLMFPNLFLIRVEGASHLEAVGGKPCIFAFNHNNAFESLFVPVLLFYLRGGRTVSFVIDWMFGRLPVIGWMMNLIDPVYVHHKRSTMPFLERTRLREASSSSRGECIGRLASGKSIGIFPEGTRNPDPSTLLKAKPGIGYIALESGAPVLPVGIDFIASGKRNRVPSIGRIVVRFGRPMQFEEELSNYRSLPAEGQRVRKSELAREVAEQVMLSISVLCGKVYPHGGREESESITNDNQTMEALCPS</sequence>
<proteinExistence type="predicted"/>
<evidence type="ECO:0000313" key="6">
    <source>
        <dbReference type="Proteomes" id="UP000008811"/>
    </source>
</evidence>
<dbReference type="CDD" id="cd07989">
    <property type="entry name" value="LPLAT_AGPAT-like"/>
    <property type="match status" value="1"/>
</dbReference>
<dbReference type="PANTHER" id="PTHR10434">
    <property type="entry name" value="1-ACYL-SN-GLYCEROL-3-PHOSPHATE ACYLTRANSFERASE"/>
    <property type="match status" value="1"/>
</dbReference>
<dbReference type="GO" id="GO:0005886">
    <property type="term" value="C:plasma membrane"/>
    <property type="evidence" value="ECO:0007669"/>
    <property type="project" value="TreeGrafter"/>
</dbReference>
<dbReference type="OrthoDB" id="9803035at2"/>
<protein>
    <submittedName>
        <fullName evidence="5">Phospholipid/glycerol acyltransferase</fullName>
    </submittedName>
</protein>
<keyword evidence="6" id="KW-1185">Reference proteome</keyword>